<evidence type="ECO:0000256" key="3">
    <source>
        <dbReference type="ARBA" id="ARBA00022840"/>
    </source>
</evidence>
<dbReference type="InterPro" id="IPR003439">
    <property type="entry name" value="ABC_transporter-like_ATP-bd"/>
</dbReference>
<dbReference type="Gene3D" id="3.40.50.300">
    <property type="entry name" value="P-loop containing nucleotide triphosphate hydrolases"/>
    <property type="match status" value="1"/>
</dbReference>
<accession>A0ABW3TSE5</accession>
<evidence type="ECO:0000256" key="2">
    <source>
        <dbReference type="ARBA" id="ARBA00022741"/>
    </source>
</evidence>
<comment type="caution">
    <text evidence="5">The sequence shown here is derived from an EMBL/GenBank/DDBJ whole genome shotgun (WGS) entry which is preliminary data.</text>
</comment>
<dbReference type="InterPro" id="IPR017871">
    <property type="entry name" value="ABC_transporter-like_CS"/>
</dbReference>
<evidence type="ECO:0000259" key="4">
    <source>
        <dbReference type="PROSITE" id="PS50893"/>
    </source>
</evidence>
<proteinExistence type="predicted"/>
<dbReference type="EMBL" id="JBHTLY010000009">
    <property type="protein sequence ID" value="MFD1203219.1"/>
    <property type="molecule type" value="Genomic_DNA"/>
</dbReference>
<dbReference type="PANTHER" id="PTHR42788">
    <property type="entry name" value="TAURINE IMPORT ATP-BINDING PROTEIN-RELATED"/>
    <property type="match status" value="1"/>
</dbReference>
<feature type="domain" description="ABC transporter" evidence="4">
    <location>
        <begin position="14"/>
        <end position="212"/>
    </location>
</feature>
<dbReference type="PROSITE" id="PS00211">
    <property type="entry name" value="ABC_TRANSPORTER_1"/>
    <property type="match status" value="1"/>
</dbReference>
<keyword evidence="6" id="KW-1185">Reference proteome</keyword>
<sequence>MTGRERRQANAATVRLEGVSKRFGLHSVLEGLTLTFDAGEVYCLRAPSGAGKTSLLRMLMGLEHPDAGAVTGAAPGSVSVMFQEDRLSEALTAVENVALVHPDRRVSRRSIRHELATILPERSLDQPVAELSGGMRRRVALVCAMLYPSSLVLLDEPFTGLDAATKREAVGFVHAHRAGRTLIVATHGEEDAALLGARTVRLPVPGGSEVNPQDG</sequence>
<keyword evidence="2" id="KW-0547">Nucleotide-binding</keyword>
<keyword evidence="3 5" id="KW-0067">ATP-binding</keyword>
<reference evidence="6" key="1">
    <citation type="journal article" date="2019" name="Int. J. Syst. Evol. Microbiol.">
        <title>The Global Catalogue of Microorganisms (GCM) 10K type strain sequencing project: providing services to taxonomists for standard genome sequencing and annotation.</title>
        <authorList>
            <consortium name="The Broad Institute Genomics Platform"/>
            <consortium name="The Broad Institute Genome Sequencing Center for Infectious Disease"/>
            <person name="Wu L."/>
            <person name="Ma J."/>
        </authorList>
    </citation>
    <scope>NUCLEOTIDE SEQUENCE [LARGE SCALE GENOMIC DNA]</scope>
    <source>
        <strain evidence="6">CCUG 50213</strain>
    </source>
</reference>
<evidence type="ECO:0000313" key="6">
    <source>
        <dbReference type="Proteomes" id="UP001597181"/>
    </source>
</evidence>
<keyword evidence="1" id="KW-0813">Transport</keyword>
<dbReference type="Proteomes" id="UP001597181">
    <property type="component" value="Unassembled WGS sequence"/>
</dbReference>
<evidence type="ECO:0000256" key="1">
    <source>
        <dbReference type="ARBA" id="ARBA00022448"/>
    </source>
</evidence>
<organism evidence="5 6">
    <name type="scientific">Leucobacter albus</name>
    <dbReference type="NCBI Taxonomy" id="272210"/>
    <lineage>
        <taxon>Bacteria</taxon>
        <taxon>Bacillati</taxon>
        <taxon>Actinomycetota</taxon>
        <taxon>Actinomycetes</taxon>
        <taxon>Micrococcales</taxon>
        <taxon>Microbacteriaceae</taxon>
        <taxon>Leucobacter</taxon>
    </lineage>
</organism>
<dbReference type="Pfam" id="PF00005">
    <property type="entry name" value="ABC_tran"/>
    <property type="match status" value="1"/>
</dbReference>
<dbReference type="GO" id="GO:0005524">
    <property type="term" value="F:ATP binding"/>
    <property type="evidence" value="ECO:0007669"/>
    <property type="project" value="UniProtKB-KW"/>
</dbReference>
<dbReference type="PROSITE" id="PS50893">
    <property type="entry name" value="ABC_TRANSPORTER_2"/>
    <property type="match status" value="1"/>
</dbReference>
<dbReference type="InterPro" id="IPR050166">
    <property type="entry name" value="ABC_transporter_ATP-bind"/>
</dbReference>
<dbReference type="SMART" id="SM00382">
    <property type="entry name" value="AAA"/>
    <property type="match status" value="1"/>
</dbReference>
<dbReference type="PANTHER" id="PTHR42788:SF13">
    <property type="entry name" value="ALIPHATIC SULFONATES IMPORT ATP-BINDING PROTEIN SSUB"/>
    <property type="match status" value="1"/>
</dbReference>
<dbReference type="InterPro" id="IPR027417">
    <property type="entry name" value="P-loop_NTPase"/>
</dbReference>
<dbReference type="SUPFAM" id="SSF52540">
    <property type="entry name" value="P-loop containing nucleoside triphosphate hydrolases"/>
    <property type="match status" value="1"/>
</dbReference>
<name>A0ABW3TSE5_9MICO</name>
<gene>
    <name evidence="5" type="ORF">ACFQ3U_15080</name>
</gene>
<dbReference type="CDD" id="cd03230">
    <property type="entry name" value="ABC_DR_subfamily_A"/>
    <property type="match status" value="1"/>
</dbReference>
<evidence type="ECO:0000313" key="5">
    <source>
        <dbReference type="EMBL" id="MFD1203219.1"/>
    </source>
</evidence>
<protein>
    <submittedName>
        <fullName evidence="5">ATP-binding cassette domain-containing protein</fullName>
    </submittedName>
</protein>
<dbReference type="RefSeq" id="WP_343961589.1">
    <property type="nucleotide sequence ID" value="NZ_BAAAKZ010000012.1"/>
</dbReference>
<dbReference type="InterPro" id="IPR003593">
    <property type="entry name" value="AAA+_ATPase"/>
</dbReference>